<dbReference type="InterPro" id="IPR022496">
    <property type="entry name" value="T6A_TsaB"/>
</dbReference>
<dbReference type="Gene3D" id="3.30.420.40">
    <property type="match status" value="2"/>
</dbReference>
<evidence type="ECO:0000313" key="6">
    <source>
        <dbReference type="Proteomes" id="UP000641152"/>
    </source>
</evidence>
<dbReference type="Pfam" id="PF00814">
    <property type="entry name" value="TsaD"/>
    <property type="match status" value="1"/>
</dbReference>
<dbReference type="Proteomes" id="UP000641152">
    <property type="component" value="Unassembled WGS sequence"/>
</dbReference>
<dbReference type="NCBIfam" id="TIGR03725">
    <property type="entry name" value="T6A_YeaZ"/>
    <property type="match status" value="1"/>
</dbReference>
<sequence>MKLLAVETSTDACSAALFVDGEIAEKFAVAPREHTKLILPMIDQLMADAQLKPQQLDAIGLSRGPGSFTGVRIAGGVVQGIAYGADLPVVPVSTLAAIAQDFFNRRADAELSFTAMDARMDEIFWGVYQRNELGLAELIGAEAVTPASEVIFPDLAGFGVGSGWGVYAEQLGQRLAERVLGVEVEVWPHAACIAQLGAYGFASGLAVPVEQAMPVYLRDKVAKKQSERQQDLRR</sequence>
<feature type="domain" description="Gcp-like" evidence="4">
    <location>
        <begin position="29"/>
        <end position="149"/>
    </location>
</feature>
<dbReference type="CDD" id="cd24032">
    <property type="entry name" value="ASKHA_NBD_TsaB"/>
    <property type="match status" value="1"/>
</dbReference>
<gene>
    <name evidence="5" type="primary">tsaB</name>
    <name evidence="5" type="ORF">EBB_11525</name>
</gene>
<evidence type="ECO:0000256" key="2">
    <source>
        <dbReference type="ARBA" id="ARBA00019012"/>
    </source>
</evidence>
<organism evidence="5 6">
    <name type="scientific">Methylomonas fluvii</name>
    <dbReference type="NCBI Taxonomy" id="1854564"/>
    <lineage>
        <taxon>Bacteria</taxon>
        <taxon>Pseudomonadati</taxon>
        <taxon>Pseudomonadota</taxon>
        <taxon>Gammaproteobacteria</taxon>
        <taxon>Methylococcales</taxon>
        <taxon>Methylococcaceae</taxon>
        <taxon>Methylomonas</taxon>
    </lineage>
</organism>
<dbReference type="PANTHER" id="PTHR11735">
    <property type="entry name" value="TRNA N6-ADENOSINE THREONYLCARBAMOYLTRANSFERASE"/>
    <property type="match status" value="1"/>
</dbReference>
<dbReference type="EMBL" id="JACXST010000002">
    <property type="protein sequence ID" value="MBD9361149.1"/>
    <property type="molecule type" value="Genomic_DNA"/>
</dbReference>
<dbReference type="PANTHER" id="PTHR11735:SF11">
    <property type="entry name" value="TRNA THREONYLCARBAMOYLADENOSINE BIOSYNTHESIS PROTEIN TSAB"/>
    <property type="match status" value="1"/>
</dbReference>
<accession>A0ABR9DFW1</accession>
<dbReference type="InterPro" id="IPR043129">
    <property type="entry name" value="ATPase_NBD"/>
</dbReference>
<keyword evidence="6" id="KW-1185">Reference proteome</keyword>
<dbReference type="SUPFAM" id="SSF53067">
    <property type="entry name" value="Actin-like ATPase domain"/>
    <property type="match status" value="2"/>
</dbReference>
<evidence type="ECO:0000259" key="4">
    <source>
        <dbReference type="Pfam" id="PF00814"/>
    </source>
</evidence>
<evidence type="ECO:0000256" key="1">
    <source>
        <dbReference type="ARBA" id="ARBA00010493"/>
    </source>
</evidence>
<comment type="similarity">
    <text evidence="1">Belongs to the KAE1 / TsaD family. TsaB subfamily.</text>
</comment>
<dbReference type="RefSeq" id="WP_192394001.1">
    <property type="nucleotide sequence ID" value="NZ_CAJHIU010000002.1"/>
</dbReference>
<protein>
    <recommendedName>
        <fullName evidence="2">tRNA threonylcarbamoyladenosine biosynthesis protein TsaB</fullName>
    </recommendedName>
    <alternativeName>
        <fullName evidence="3">t(6)A37 threonylcarbamoyladenosine biosynthesis protein TsaB</fullName>
    </alternativeName>
</protein>
<comment type="caution">
    <text evidence="5">The sequence shown here is derived from an EMBL/GenBank/DDBJ whole genome shotgun (WGS) entry which is preliminary data.</text>
</comment>
<evidence type="ECO:0000256" key="3">
    <source>
        <dbReference type="ARBA" id="ARBA00032446"/>
    </source>
</evidence>
<dbReference type="InterPro" id="IPR000905">
    <property type="entry name" value="Gcp-like_dom"/>
</dbReference>
<name>A0ABR9DFW1_9GAMM</name>
<reference evidence="5 6" key="1">
    <citation type="submission" date="2020-09" db="EMBL/GenBank/DDBJ databases">
        <title>Methylomonas albis sp. nov. and Methylomonas fluvii sp. nov.: Two cold-adapted methanotrophs from the River Elbe and an amended description of Methylovulum psychrotolerans strain Eb1.</title>
        <authorList>
            <person name="Bussmann I.K."/>
            <person name="Klings K.-W."/>
            <person name="Warnstedt J."/>
            <person name="Hoppert M."/>
            <person name="Saborowski A."/>
            <person name="Horn F."/>
            <person name="Liebner S."/>
        </authorList>
    </citation>
    <scope>NUCLEOTIDE SEQUENCE [LARGE SCALE GENOMIC DNA]</scope>
    <source>
        <strain evidence="5 6">EbB</strain>
    </source>
</reference>
<proteinExistence type="inferred from homology"/>
<evidence type="ECO:0000313" key="5">
    <source>
        <dbReference type="EMBL" id="MBD9361149.1"/>
    </source>
</evidence>